<keyword evidence="2" id="KW-1185">Reference proteome</keyword>
<evidence type="ECO:0000313" key="1">
    <source>
        <dbReference type="EMBL" id="KAK1800311.1"/>
    </source>
</evidence>
<organism evidence="1 2">
    <name type="scientific">Electrophorus voltai</name>
    <dbReference type="NCBI Taxonomy" id="2609070"/>
    <lineage>
        <taxon>Eukaryota</taxon>
        <taxon>Metazoa</taxon>
        <taxon>Chordata</taxon>
        <taxon>Craniata</taxon>
        <taxon>Vertebrata</taxon>
        <taxon>Euteleostomi</taxon>
        <taxon>Actinopterygii</taxon>
        <taxon>Neopterygii</taxon>
        <taxon>Teleostei</taxon>
        <taxon>Ostariophysi</taxon>
        <taxon>Gymnotiformes</taxon>
        <taxon>Gymnotoidei</taxon>
        <taxon>Gymnotidae</taxon>
        <taxon>Electrophorus</taxon>
    </lineage>
</organism>
<gene>
    <name evidence="1" type="ORF">P4O66_000355</name>
</gene>
<sequence>MDDTHHLKLNPSKTELLFITDYSFVTYEGFDPFSRRKLPSTKQDVTKSTRTSLVVRGDVRPGGDSRKASEAMVLSDHGKGYVFRFVP</sequence>
<dbReference type="Proteomes" id="UP001239994">
    <property type="component" value="Unassembled WGS sequence"/>
</dbReference>
<comment type="caution">
    <text evidence="1">The sequence shown here is derived from an EMBL/GenBank/DDBJ whole genome shotgun (WGS) entry which is preliminary data.</text>
</comment>
<accession>A0AAD9E022</accession>
<evidence type="ECO:0000313" key="2">
    <source>
        <dbReference type="Proteomes" id="UP001239994"/>
    </source>
</evidence>
<protein>
    <submittedName>
        <fullName evidence="1">Uncharacterized protein</fullName>
    </submittedName>
</protein>
<proteinExistence type="predicted"/>
<dbReference type="EMBL" id="JAROKS010000010">
    <property type="protein sequence ID" value="KAK1800311.1"/>
    <property type="molecule type" value="Genomic_DNA"/>
</dbReference>
<dbReference type="AlphaFoldDB" id="A0AAD9E022"/>
<reference evidence="1" key="1">
    <citation type="submission" date="2023-03" db="EMBL/GenBank/DDBJ databases">
        <title>Electrophorus voltai genome.</title>
        <authorList>
            <person name="Bian C."/>
        </authorList>
    </citation>
    <scope>NUCLEOTIDE SEQUENCE</scope>
    <source>
        <strain evidence="1">CB-2022</strain>
        <tissue evidence="1">Muscle</tissue>
    </source>
</reference>
<name>A0AAD9E022_9TELE</name>